<reference evidence="1" key="1">
    <citation type="submission" date="2022-11" db="EMBL/GenBank/DDBJ databases">
        <title>Pseudomonas triclosanedens sp. nov., a triclosan degrader isolated from activated sludge.</title>
        <authorList>
            <person name="Yin Y."/>
            <person name="Lu Z."/>
        </authorList>
    </citation>
    <scope>NUCLEOTIDE SEQUENCE</scope>
    <source>
        <strain evidence="1">ZM23</strain>
    </source>
</reference>
<protein>
    <submittedName>
        <fullName evidence="1">DUF2804 domain-containing protein</fullName>
    </submittedName>
</protein>
<dbReference type="EMBL" id="CP113432">
    <property type="protein sequence ID" value="WAI48138.1"/>
    <property type="molecule type" value="Genomic_DNA"/>
</dbReference>
<organism evidence="1 2">
    <name type="scientific">Pseudomonas triclosanedens</name>
    <dbReference type="NCBI Taxonomy" id="2961893"/>
    <lineage>
        <taxon>Bacteria</taxon>
        <taxon>Pseudomonadati</taxon>
        <taxon>Pseudomonadota</taxon>
        <taxon>Gammaproteobacteria</taxon>
        <taxon>Pseudomonadales</taxon>
        <taxon>Pseudomonadaceae</taxon>
        <taxon>Pseudomonas</taxon>
    </lineage>
</organism>
<evidence type="ECO:0000313" key="2">
    <source>
        <dbReference type="Proteomes" id="UP001163624"/>
    </source>
</evidence>
<keyword evidence="2" id="KW-1185">Reference proteome</keyword>
<dbReference type="PANTHER" id="PTHR35868:SF3">
    <property type="entry name" value="DUF2804 DOMAIN-CONTAINING PROTEIN"/>
    <property type="match status" value="1"/>
</dbReference>
<evidence type="ECO:0000313" key="1">
    <source>
        <dbReference type="EMBL" id="WAI48138.1"/>
    </source>
</evidence>
<dbReference type="Pfam" id="PF10974">
    <property type="entry name" value="DUF2804"/>
    <property type="match status" value="1"/>
</dbReference>
<dbReference type="RefSeq" id="WP_254474647.1">
    <property type="nucleotide sequence ID" value="NZ_CP113432.1"/>
</dbReference>
<name>A0ABY6ZVW5_9PSED</name>
<proteinExistence type="predicted"/>
<dbReference type="InterPro" id="IPR021243">
    <property type="entry name" value="DUF2804"/>
</dbReference>
<dbReference type="Proteomes" id="UP001163624">
    <property type="component" value="Chromosome"/>
</dbReference>
<dbReference type="PANTHER" id="PTHR35868">
    <property type="entry name" value="DUF2804 DOMAIN-CONTAINING PROTEIN-RELATED"/>
    <property type="match status" value="1"/>
</dbReference>
<sequence length="337" mass="37273">MNTFTYLPPYANSPPLCDARGRLNADAVGWSSRPQTLCSLPGNTGRRKRWNHWCINAPGWMLSLTIADLDYLGYGAIYFLDLETGRSVHRTQITPLGLGCDLPDVPNQSHGFQHGDLCLNFSEQPGQLRITASAPDLGGQPLDLALEIRRPAHLESVNLNVPMAGRCFHACSRQMGLPVRGSLQLGHRTFQCSEGASFAALDFGRGVWPFRTHWTRAAFAAPGGIAGNFGSGWTDHTDLSENALWFGGELQRLSGEVDIQRPSLDALAPWRLLSQCQRVDLTFTPRKLHRACPRLGPLFAETSQWFGHFDGFLRSLDGERVPVRKALGWIGATNARW</sequence>
<gene>
    <name evidence="1" type="ORF">OU419_20575</name>
</gene>
<accession>A0ABY6ZVW5</accession>